<keyword evidence="4 11" id="KW-0662">Pyridine nucleotide biosynthesis</keyword>
<evidence type="ECO:0000256" key="2">
    <source>
        <dbReference type="ARBA" id="ARBA00005019"/>
    </source>
</evidence>
<proteinExistence type="inferred from homology"/>
<comment type="catalytic activity">
    <reaction evidence="10 11">
        <text>nicotinate beta-D-ribonucleotide + ATP + H(+) = deamido-NAD(+) + diphosphate</text>
        <dbReference type="Rhea" id="RHEA:22860"/>
        <dbReference type="ChEBI" id="CHEBI:15378"/>
        <dbReference type="ChEBI" id="CHEBI:30616"/>
        <dbReference type="ChEBI" id="CHEBI:33019"/>
        <dbReference type="ChEBI" id="CHEBI:57502"/>
        <dbReference type="ChEBI" id="CHEBI:58437"/>
        <dbReference type="EC" id="2.7.7.18"/>
    </reaction>
</comment>
<dbReference type="PANTHER" id="PTHR39321">
    <property type="entry name" value="NICOTINATE-NUCLEOTIDE ADENYLYLTRANSFERASE-RELATED"/>
    <property type="match status" value="1"/>
</dbReference>
<protein>
    <recommendedName>
        <fullName evidence="11">Probable nicotinate-nucleotide adenylyltransferase</fullName>
        <ecNumber evidence="11">2.7.7.18</ecNumber>
    </recommendedName>
    <alternativeName>
        <fullName evidence="11">Deamido-NAD(+) diphosphorylase</fullName>
    </alternativeName>
    <alternativeName>
        <fullName evidence="11">Deamido-NAD(+) pyrophosphorylase</fullName>
    </alternativeName>
    <alternativeName>
        <fullName evidence="11">Nicotinate mononucleotide adenylyltransferase</fullName>
        <shortName evidence="11">NaMN adenylyltransferase</shortName>
    </alternativeName>
</protein>
<dbReference type="InterPro" id="IPR005248">
    <property type="entry name" value="NadD/NMNAT"/>
</dbReference>
<keyword evidence="7 11" id="KW-0547">Nucleotide-binding</keyword>
<sequence>MNRRIGLFGGSFDPFHLGHFLIGRLAYESLRLHHIVYLPCAQSPLKKVQPLATASARIGWLRQGLSSESWARVSSWEIDRKGPSFSVDTAACWRKKFPEAALFWIMGSDQWKVLPQWKDFQKLARWVHFLVFPRPETPKAMRGVSMSILPCRLDLSSTEIRARVKRRLSIRGMVPAEIMRSVNQSRSYR</sequence>
<comment type="function">
    <text evidence="1 11">Catalyzes the reversible adenylation of nicotinate mononucleotide (NaMN) to nicotinic acid adenine dinucleotide (NaAD).</text>
</comment>
<gene>
    <name evidence="11" type="primary">nadD</name>
    <name evidence="13" type="ORF">ABR82_07615</name>
</gene>
<evidence type="ECO:0000256" key="4">
    <source>
        <dbReference type="ARBA" id="ARBA00022642"/>
    </source>
</evidence>
<evidence type="ECO:0000256" key="1">
    <source>
        <dbReference type="ARBA" id="ARBA00002324"/>
    </source>
</evidence>
<dbReference type="Pfam" id="PF01467">
    <property type="entry name" value="CTP_transf_like"/>
    <property type="match status" value="1"/>
</dbReference>
<evidence type="ECO:0000256" key="7">
    <source>
        <dbReference type="ARBA" id="ARBA00022741"/>
    </source>
</evidence>
<dbReference type="EC" id="2.7.7.18" evidence="11"/>
<reference evidence="13 14" key="1">
    <citation type="submission" date="2015-10" db="EMBL/GenBank/DDBJ databases">
        <title>Metagenome-Assembled Genomes uncover a global brackish microbiome.</title>
        <authorList>
            <person name="Hugerth L.W."/>
            <person name="Larsson J."/>
            <person name="Alneberg J."/>
            <person name="Lindh M.V."/>
            <person name="Legrand C."/>
            <person name="Pinhassi J."/>
            <person name="Andersson A.F."/>
        </authorList>
    </citation>
    <scope>NUCLEOTIDE SEQUENCE [LARGE SCALE GENOMIC DNA]</scope>
    <source>
        <strain evidence="13">BACL18 MAG-120507-bin52</strain>
    </source>
</reference>
<dbReference type="Gene3D" id="3.40.50.620">
    <property type="entry name" value="HUPs"/>
    <property type="match status" value="1"/>
</dbReference>
<dbReference type="NCBIfam" id="TIGR00482">
    <property type="entry name" value="nicotinate (nicotinamide) nucleotide adenylyltransferase"/>
    <property type="match status" value="1"/>
</dbReference>
<comment type="caution">
    <text evidence="13">The sequence shown here is derived from an EMBL/GenBank/DDBJ whole genome shotgun (WGS) entry which is preliminary data.</text>
</comment>
<name>A0A0R2RGP2_9BACT</name>
<organism evidence="13 14">
    <name type="scientific">Verrucomicrobia subdivision 6 bacterium BACL9 MAG-120507-bin52</name>
    <dbReference type="NCBI Taxonomy" id="1655590"/>
    <lineage>
        <taxon>Bacteria</taxon>
        <taxon>Pseudomonadati</taxon>
        <taxon>Verrucomicrobiota</taxon>
        <taxon>Verrucomicrobiia</taxon>
        <taxon>Verrucomicrobiales</taxon>
        <taxon>Verrucomicrobia subdivision 6</taxon>
    </lineage>
</organism>
<evidence type="ECO:0000313" key="13">
    <source>
        <dbReference type="EMBL" id="KRO61791.1"/>
    </source>
</evidence>
<dbReference type="Proteomes" id="UP000051269">
    <property type="component" value="Unassembled WGS sequence"/>
</dbReference>
<evidence type="ECO:0000256" key="3">
    <source>
        <dbReference type="ARBA" id="ARBA00009014"/>
    </source>
</evidence>
<evidence type="ECO:0000256" key="5">
    <source>
        <dbReference type="ARBA" id="ARBA00022679"/>
    </source>
</evidence>
<keyword evidence="6 11" id="KW-0548">Nucleotidyltransferase</keyword>
<evidence type="ECO:0000259" key="12">
    <source>
        <dbReference type="Pfam" id="PF01467"/>
    </source>
</evidence>
<evidence type="ECO:0000256" key="10">
    <source>
        <dbReference type="ARBA" id="ARBA00048721"/>
    </source>
</evidence>
<evidence type="ECO:0000256" key="6">
    <source>
        <dbReference type="ARBA" id="ARBA00022695"/>
    </source>
</evidence>
<comment type="similarity">
    <text evidence="3 11">Belongs to the NadD family.</text>
</comment>
<accession>A0A0R2RGP2</accession>
<feature type="domain" description="Cytidyltransferase-like" evidence="12">
    <location>
        <begin position="7"/>
        <end position="163"/>
    </location>
</feature>
<keyword evidence="5 11" id="KW-0808">Transferase</keyword>
<dbReference type="GO" id="GO:0004515">
    <property type="term" value="F:nicotinate-nucleotide adenylyltransferase activity"/>
    <property type="evidence" value="ECO:0007669"/>
    <property type="project" value="UniProtKB-UniRule"/>
</dbReference>
<dbReference type="GO" id="GO:0005524">
    <property type="term" value="F:ATP binding"/>
    <property type="evidence" value="ECO:0007669"/>
    <property type="project" value="UniProtKB-KW"/>
</dbReference>
<evidence type="ECO:0000256" key="11">
    <source>
        <dbReference type="HAMAP-Rule" id="MF_00244"/>
    </source>
</evidence>
<dbReference type="UniPathway" id="UPA00253">
    <property type="reaction ID" value="UER00332"/>
</dbReference>
<evidence type="ECO:0000313" key="14">
    <source>
        <dbReference type="Proteomes" id="UP000051269"/>
    </source>
</evidence>
<evidence type="ECO:0000256" key="8">
    <source>
        <dbReference type="ARBA" id="ARBA00022840"/>
    </source>
</evidence>
<dbReference type="PANTHER" id="PTHR39321:SF3">
    <property type="entry name" value="PHOSPHOPANTETHEINE ADENYLYLTRANSFERASE"/>
    <property type="match status" value="1"/>
</dbReference>
<dbReference type="InterPro" id="IPR014729">
    <property type="entry name" value="Rossmann-like_a/b/a_fold"/>
</dbReference>
<keyword evidence="9 11" id="KW-0520">NAD</keyword>
<dbReference type="GO" id="GO:0009435">
    <property type="term" value="P:NAD+ biosynthetic process"/>
    <property type="evidence" value="ECO:0007669"/>
    <property type="project" value="UniProtKB-UniRule"/>
</dbReference>
<dbReference type="EMBL" id="LIBO01000207">
    <property type="protein sequence ID" value="KRO61791.1"/>
    <property type="molecule type" value="Genomic_DNA"/>
</dbReference>
<dbReference type="InterPro" id="IPR004821">
    <property type="entry name" value="Cyt_trans-like"/>
</dbReference>
<dbReference type="SUPFAM" id="SSF52374">
    <property type="entry name" value="Nucleotidylyl transferase"/>
    <property type="match status" value="1"/>
</dbReference>
<dbReference type="CDD" id="cd02165">
    <property type="entry name" value="NMNAT"/>
    <property type="match status" value="1"/>
</dbReference>
<dbReference type="AlphaFoldDB" id="A0A0R2RGP2"/>
<dbReference type="HAMAP" id="MF_00244">
    <property type="entry name" value="NaMN_adenylyltr"/>
    <property type="match status" value="1"/>
</dbReference>
<keyword evidence="8 11" id="KW-0067">ATP-binding</keyword>
<comment type="pathway">
    <text evidence="2 11">Cofactor biosynthesis; NAD(+) biosynthesis; deamido-NAD(+) from nicotinate D-ribonucleotide: step 1/1.</text>
</comment>
<evidence type="ECO:0000256" key="9">
    <source>
        <dbReference type="ARBA" id="ARBA00023027"/>
    </source>
</evidence>